<dbReference type="InterPro" id="IPR016024">
    <property type="entry name" value="ARM-type_fold"/>
</dbReference>
<dbReference type="GO" id="GO:0009306">
    <property type="term" value="P:protein secretion"/>
    <property type="evidence" value="ECO:0007669"/>
    <property type="project" value="TreeGrafter"/>
</dbReference>
<dbReference type="Gene3D" id="1.25.10.10">
    <property type="entry name" value="Leucine-rich Repeat Variant"/>
    <property type="match status" value="2"/>
</dbReference>
<dbReference type="InterPro" id="IPR039600">
    <property type="entry name" value="TANGO6/Rtp1"/>
</dbReference>
<evidence type="ECO:0000313" key="5">
    <source>
        <dbReference type="EMBL" id="KAJ3843693.1"/>
    </source>
</evidence>
<dbReference type="InterPro" id="IPR019451">
    <property type="entry name" value="Rtp1_C1"/>
</dbReference>
<feature type="domain" description="RNA polymerase II assembly factor Rtp1 C-terminal" evidence="3">
    <location>
        <begin position="717"/>
        <end position="838"/>
    </location>
</feature>
<feature type="region of interest" description="Disordered" evidence="2">
    <location>
        <begin position="904"/>
        <end position="924"/>
    </location>
</feature>
<organism evidence="5 6">
    <name type="scientific">Lentinula raphanica</name>
    <dbReference type="NCBI Taxonomy" id="153919"/>
    <lineage>
        <taxon>Eukaryota</taxon>
        <taxon>Fungi</taxon>
        <taxon>Dikarya</taxon>
        <taxon>Basidiomycota</taxon>
        <taxon>Agaricomycotina</taxon>
        <taxon>Agaricomycetes</taxon>
        <taxon>Agaricomycetidae</taxon>
        <taxon>Agaricales</taxon>
        <taxon>Marasmiineae</taxon>
        <taxon>Omphalotaceae</taxon>
        <taxon>Lentinula</taxon>
    </lineage>
</organism>
<dbReference type="Pfam" id="PF23565">
    <property type="entry name" value="ARM_TANGO6"/>
    <property type="match status" value="1"/>
</dbReference>
<comment type="caution">
    <text evidence="5">The sequence shown here is derived from an EMBL/GenBank/DDBJ whole genome shotgun (WGS) entry which is preliminary data.</text>
</comment>
<evidence type="ECO:0000256" key="1">
    <source>
        <dbReference type="ARBA" id="ARBA00005724"/>
    </source>
</evidence>
<dbReference type="SUPFAM" id="SSF48371">
    <property type="entry name" value="ARM repeat"/>
    <property type="match status" value="1"/>
</dbReference>
<dbReference type="Proteomes" id="UP001163846">
    <property type="component" value="Unassembled WGS sequence"/>
</dbReference>
<dbReference type="PANTHER" id="PTHR20959:SF1">
    <property type="entry name" value="TRANSPORT AND GOLGI ORGANIZATION PROTEIN 6 HOMOLOG"/>
    <property type="match status" value="1"/>
</dbReference>
<evidence type="ECO:0000256" key="2">
    <source>
        <dbReference type="SAM" id="MobiDB-lite"/>
    </source>
</evidence>
<evidence type="ECO:0000313" key="6">
    <source>
        <dbReference type="Proteomes" id="UP001163846"/>
    </source>
</evidence>
<dbReference type="PANTHER" id="PTHR20959">
    <property type="entry name" value="TRANSPORT AND GOLGI ORGANIZATION PROTEIN 6 FAMILY MEMBER"/>
    <property type="match status" value="1"/>
</dbReference>
<name>A0AA38PIS6_9AGAR</name>
<evidence type="ECO:0000259" key="4">
    <source>
        <dbReference type="Pfam" id="PF23565"/>
    </source>
</evidence>
<feature type="compositionally biased region" description="Acidic residues" evidence="2">
    <location>
        <begin position="608"/>
        <end position="626"/>
    </location>
</feature>
<sequence length="1007" mass="110746">MSAESKLASTLYAGSCLIDSLSTPQTQLKSALIQRLQNYYERLGIPSTIDDSATLENVQLKTADEALVVVEKVQGLLNADTSTTGAPLLGTRDLGQLRTLLSITFRWGVDPLLAHITASWPSTSSSAIPSAKFIDLTSTPEDYHHLSNIVTRQLSLIFPRGIHGNMSRSLITEVIIQRHISAILKPAIALGWLPKSLAVDSMAPLDDVRPLIMRLMAVLSPVESIVALGSVMSSTNSVLHVRRTCGYLMSKQLLRPEGVKGLCAALFGDNQNVDDVQLEKLQHISRVLNSTPAGMKAEDYFSTIIPRIMDLFQEYDFPAYRRAAAFSLSQMLATKEGIAAKIILSQLHDPFLSSSSENIDIRTTATRLTTLLTNSDPSPELISTVLSPIVPSLYSLLHHLDSVKTSDPELKETVHGLLMTWSRIAAASEAIDILWTILDDEVTHWHTDLEGNIRQMSSIEAAPSKFALFTPETLKNADEAGELDPGANVLDLYPEPRHFATFLKSTNRDDILSRFFVKLLEGYRDSRNDDGNPLRTLLFLQLIMQLQTQISDSSKSAGLFSKPIQILSFIKQALETASPRSELVSQKKKAISLGKGELRLSDLRLNPDDEENHDSEGDSDDDLSDSEAFTADDEMKETSITLLLSVLEGNETLSARTEPILNEIFELLQPLATNGPSAVRAVSREARMVMTARVALGDEVLHNHAAASQEESPREIYQKALKLLQDPILPVRAHGLLLLRQLAAASADSKKMDPALVPALLEIFVQSIQDDDSYIFLNAVQGLAALVDNYDRSILKRLVYDYTRNLDGLEAGNMTQQDVDTRIRLGEALSMVIQRCGDTLGVIGSVIIPPLLRVVRSRSAPTTLRTSSLSLLADCQNTYPLATLPYFVDLAGGMVDLLQVETASTTSTHDPNTKGQSLSMDDDPTCTNTKFPPLRRAALHFLTILFRGTTKEFYVSLDTPQLAPELINRMHITLGYISSTDDDVLVRVMAREASEDLAQLERAQFGL</sequence>
<dbReference type="AlphaFoldDB" id="A0AA38PIS6"/>
<proteinExistence type="inferred from homology"/>
<dbReference type="InterPro" id="IPR011989">
    <property type="entry name" value="ARM-like"/>
</dbReference>
<dbReference type="EMBL" id="MU805970">
    <property type="protein sequence ID" value="KAJ3843693.1"/>
    <property type="molecule type" value="Genomic_DNA"/>
</dbReference>
<evidence type="ECO:0000259" key="3">
    <source>
        <dbReference type="Pfam" id="PF10363"/>
    </source>
</evidence>
<reference evidence="5" key="1">
    <citation type="submission" date="2022-08" db="EMBL/GenBank/DDBJ databases">
        <authorList>
            <consortium name="DOE Joint Genome Institute"/>
            <person name="Min B."/>
            <person name="Riley R."/>
            <person name="Sierra-Patev S."/>
            <person name="Naranjo-Ortiz M."/>
            <person name="Looney B."/>
            <person name="Konkel Z."/>
            <person name="Slot J.C."/>
            <person name="Sakamoto Y."/>
            <person name="Steenwyk J.L."/>
            <person name="Rokas A."/>
            <person name="Carro J."/>
            <person name="Camarero S."/>
            <person name="Ferreira P."/>
            <person name="Molpeceres G."/>
            <person name="Ruiz-Duenas F.J."/>
            <person name="Serrano A."/>
            <person name="Henrissat B."/>
            <person name="Drula E."/>
            <person name="Hughes K.W."/>
            <person name="Mata J.L."/>
            <person name="Ishikawa N.K."/>
            <person name="Vargas-Isla R."/>
            <person name="Ushijima S."/>
            <person name="Smith C.A."/>
            <person name="Ahrendt S."/>
            <person name="Andreopoulos W."/>
            <person name="He G."/>
            <person name="Labutti K."/>
            <person name="Lipzen A."/>
            <person name="Ng V."/>
            <person name="Sandor L."/>
            <person name="Barry K."/>
            <person name="Martinez A.T."/>
            <person name="Xiao Y."/>
            <person name="Gibbons J.G."/>
            <person name="Terashima K."/>
            <person name="Hibbett D.S."/>
            <person name="Grigoriev I.V."/>
        </authorList>
    </citation>
    <scope>NUCLEOTIDE SEQUENCE</scope>
    <source>
        <strain evidence="5">TFB9207</strain>
    </source>
</reference>
<feature type="region of interest" description="Disordered" evidence="2">
    <location>
        <begin position="602"/>
        <end position="626"/>
    </location>
</feature>
<gene>
    <name evidence="5" type="ORF">F5878DRAFT_706683</name>
</gene>
<dbReference type="InterPro" id="IPR057407">
    <property type="entry name" value="HEAT_TANGO6"/>
</dbReference>
<feature type="domain" description="TANGO6 HEAT repeat" evidence="4">
    <location>
        <begin position="253"/>
        <end position="447"/>
    </location>
</feature>
<comment type="similarity">
    <text evidence="1">Belongs to the Tango6 family.</text>
</comment>
<dbReference type="Pfam" id="PF10363">
    <property type="entry name" value="RTP1_C1"/>
    <property type="match status" value="1"/>
</dbReference>
<keyword evidence="6" id="KW-1185">Reference proteome</keyword>
<accession>A0AA38PIS6</accession>
<protein>
    <submittedName>
        <fullName evidence="5">Armadillo-type protein</fullName>
    </submittedName>
</protein>